<dbReference type="STRING" id="35755.UL82_01965"/>
<dbReference type="HOGENOM" id="CLU_533932_0_0_11"/>
<feature type="compositionally biased region" description="Basic and acidic residues" evidence="1">
    <location>
        <begin position="320"/>
        <end position="363"/>
    </location>
</feature>
<reference evidence="2 3" key="1">
    <citation type="journal article" date="2015" name="Genome Announc.">
        <title>Complete Genome Sequence of Corynebacterium kutscheri DSM 20755, a Corynebacterial Type Strain with Remarkably Low G+C Content of Chromosomal DNA.</title>
        <authorList>
            <person name="Ruckert C."/>
            <person name="Albersmeier A."/>
            <person name="Winkler A."/>
            <person name="Tauch A."/>
        </authorList>
    </citation>
    <scope>NUCLEOTIDE SEQUENCE [LARGE SCALE GENOMIC DNA]</scope>
    <source>
        <strain evidence="2 3">DSM 20755</strain>
    </source>
</reference>
<feature type="compositionally biased region" description="Polar residues" evidence="1">
    <location>
        <begin position="293"/>
        <end position="318"/>
    </location>
</feature>
<evidence type="ECO:0000256" key="1">
    <source>
        <dbReference type="SAM" id="MobiDB-lite"/>
    </source>
</evidence>
<proteinExistence type="predicted"/>
<gene>
    <name evidence="2" type="ORF">UL82_01965</name>
</gene>
<feature type="region of interest" description="Disordered" evidence="1">
    <location>
        <begin position="482"/>
        <end position="510"/>
    </location>
</feature>
<evidence type="ECO:0000313" key="3">
    <source>
        <dbReference type="Proteomes" id="UP000033457"/>
    </source>
</evidence>
<dbReference type="EMBL" id="CP011312">
    <property type="protein sequence ID" value="AKE40618.1"/>
    <property type="molecule type" value="Genomic_DNA"/>
</dbReference>
<organism evidence="2 3">
    <name type="scientific">Corynebacterium kutscheri</name>
    <dbReference type="NCBI Taxonomy" id="35755"/>
    <lineage>
        <taxon>Bacteria</taxon>
        <taxon>Bacillati</taxon>
        <taxon>Actinomycetota</taxon>
        <taxon>Actinomycetes</taxon>
        <taxon>Mycobacteriales</taxon>
        <taxon>Corynebacteriaceae</taxon>
        <taxon>Corynebacterium</taxon>
    </lineage>
</organism>
<evidence type="ECO:0000313" key="2">
    <source>
        <dbReference type="EMBL" id="AKE40618.1"/>
    </source>
</evidence>
<feature type="region of interest" description="Disordered" evidence="1">
    <location>
        <begin position="230"/>
        <end position="380"/>
    </location>
</feature>
<feature type="compositionally biased region" description="Low complexity" evidence="1">
    <location>
        <begin position="367"/>
        <end position="376"/>
    </location>
</feature>
<sequence>MKIPGVSTPPKGAVNRPLIFALEHVRQAVSMLVDASDGHYLGPGSGLAELDNLLRSTQGLDSEAIRDAARKSRGKSALDWLFSIFTSTGKGILGGLFGGLLSEWITGLLGHAKDFLSGSDETEEDTSKATKGIEEIEIMIDDSSINLAKQLVEIIGDIAELLKSIDKEKFPEEFSQLVTAGAKLIQELMSILAGLGKDRDEALGSCFSLLCENTEKRCECPEPSVPAACEEFSRKPSSSPASSGGSSGGGSIPSIPSSVGTATNPTPSASASAGISAAQPAAPQVVQPMPAGSITTPVASQGTTHGARSRNSTHSGLRSSRLEKSRPEYDRTTKTRPDTRAESKAERTRKSECQTKNSQDKSRCGIKNKTSSKNTSGSHKDTQCALNACGVLGALGVGIAALGIAWLVEQAQQWWIQIQAELAAHIDAAISTGVEVNADISGQADTKVEITSPTEHTTSPVEVAVEEPPAEKIKPGYLSQTEVQLQPAPNEKASAHSAQSPMSVHKAGGW</sequence>
<feature type="compositionally biased region" description="Low complexity" evidence="1">
    <location>
        <begin position="252"/>
        <end position="291"/>
    </location>
</feature>
<dbReference type="AlphaFoldDB" id="A0A0F6R0S1"/>
<protein>
    <submittedName>
        <fullName evidence="2">Uncharacterized protein</fullName>
    </submittedName>
</protein>
<accession>A0A0F6R0S1</accession>
<name>A0A0F6R0S1_9CORY</name>
<keyword evidence="3" id="KW-1185">Reference proteome</keyword>
<dbReference type="Proteomes" id="UP000033457">
    <property type="component" value="Chromosome"/>
</dbReference>
<dbReference type="KEGG" id="cku:UL82_01965"/>
<dbReference type="RefSeq" id="WP_046438726.1">
    <property type="nucleotide sequence ID" value="NZ_CP011312.1"/>
</dbReference>